<sequence>MRVGQVHGEFPQVANAICKARDIQSPPRYYIHTNYCRYGIIPILRVLA</sequence>
<reference evidence="1 2" key="1">
    <citation type="journal article" date="2015" name="Genome Announc.">
        <title>Genome Sequence of Mushroom Soft-Rot Pathogen Janthinobacterium agaricidamnosum.</title>
        <authorList>
            <person name="Graupner K."/>
            <person name="Lackner G."/>
            <person name="Hertweck C."/>
        </authorList>
    </citation>
    <scope>NUCLEOTIDE SEQUENCE [LARGE SCALE GENOMIC DNA]</scope>
    <source>
        <strain evidence="2">NBRC 102515 / DSM 9628</strain>
    </source>
</reference>
<gene>
    <name evidence="1" type="ORF">GJA_1810</name>
</gene>
<protein>
    <submittedName>
        <fullName evidence="1">Uncharacterized protein</fullName>
    </submittedName>
</protein>
<dbReference type="STRING" id="1349767.GJA_1810"/>
<dbReference type="AlphaFoldDB" id="W0V3L7"/>
<dbReference type="Proteomes" id="UP000027604">
    <property type="component" value="Chromosome I"/>
</dbReference>
<evidence type="ECO:0000313" key="1">
    <source>
        <dbReference type="EMBL" id="CDG82446.1"/>
    </source>
</evidence>
<accession>W0V3L7</accession>
<proteinExistence type="predicted"/>
<dbReference type="PATRIC" id="fig|1349767.4.peg.3585"/>
<organism evidence="1 2">
    <name type="scientific">Janthinobacterium agaricidamnosum NBRC 102515 = DSM 9628</name>
    <dbReference type="NCBI Taxonomy" id="1349767"/>
    <lineage>
        <taxon>Bacteria</taxon>
        <taxon>Pseudomonadati</taxon>
        <taxon>Pseudomonadota</taxon>
        <taxon>Betaproteobacteria</taxon>
        <taxon>Burkholderiales</taxon>
        <taxon>Oxalobacteraceae</taxon>
        <taxon>Janthinobacterium</taxon>
    </lineage>
</organism>
<dbReference type="EMBL" id="HG322949">
    <property type="protein sequence ID" value="CDG82446.1"/>
    <property type="molecule type" value="Genomic_DNA"/>
</dbReference>
<keyword evidence="2" id="KW-1185">Reference proteome</keyword>
<evidence type="ECO:0000313" key="2">
    <source>
        <dbReference type="Proteomes" id="UP000027604"/>
    </source>
</evidence>
<dbReference type="KEGG" id="jag:GJA_1810"/>
<dbReference type="HOGENOM" id="CLU_3153758_0_0_4"/>
<name>W0V3L7_9BURK</name>